<dbReference type="PANTHER" id="PTHR43829:SF9">
    <property type="entry name" value="AQUAPORIN-9"/>
    <property type="match status" value="1"/>
</dbReference>
<evidence type="ECO:0000313" key="10">
    <source>
        <dbReference type="Proteomes" id="UP000199068"/>
    </source>
</evidence>
<evidence type="ECO:0000256" key="1">
    <source>
        <dbReference type="ARBA" id="ARBA00004141"/>
    </source>
</evidence>
<feature type="transmembrane region" description="Helical" evidence="8">
    <location>
        <begin position="91"/>
        <end position="110"/>
    </location>
</feature>
<feature type="transmembrane region" description="Helical" evidence="8">
    <location>
        <begin position="214"/>
        <end position="235"/>
    </location>
</feature>
<feature type="transmembrane region" description="Helical" evidence="8">
    <location>
        <begin position="139"/>
        <end position="156"/>
    </location>
</feature>
<reference evidence="9 10" key="1">
    <citation type="submission" date="2016-10" db="EMBL/GenBank/DDBJ databases">
        <authorList>
            <person name="de Groot N.N."/>
        </authorList>
    </citation>
    <scope>NUCLEOTIDE SEQUENCE [LARGE SCALE GENOMIC DNA]</scope>
    <source>
        <strain evidence="9 10">DSM 797</strain>
    </source>
</reference>
<evidence type="ECO:0000256" key="8">
    <source>
        <dbReference type="SAM" id="Phobius"/>
    </source>
</evidence>
<accession>A0A1G9KP25</accession>
<name>A0A1G9KP25_9FIRM</name>
<dbReference type="GO" id="GO:0005886">
    <property type="term" value="C:plasma membrane"/>
    <property type="evidence" value="ECO:0007669"/>
    <property type="project" value="TreeGrafter"/>
</dbReference>
<feature type="transmembrane region" description="Helical" evidence="8">
    <location>
        <begin position="39"/>
        <end position="60"/>
    </location>
</feature>
<dbReference type="AlphaFoldDB" id="A0A1G9KP25"/>
<keyword evidence="3 7" id="KW-0813">Transport</keyword>
<organism evidence="9 10">
    <name type="scientific">Romboutsia lituseburensis DSM 797</name>
    <dbReference type="NCBI Taxonomy" id="1121325"/>
    <lineage>
        <taxon>Bacteria</taxon>
        <taxon>Bacillati</taxon>
        <taxon>Bacillota</taxon>
        <taxon>Clostridia</taxon>
        <taxon>Peptostreptococcales</taxon>
        <taxon>Peptostreptococcaceae</taxon>
        <taxon>Romboutsia</taxon>
    </lineage>
</organism>
<dbReference type="InterPro" id="IPR050363">
    <property type="entry name" value="MIP/Aquaporin"/>
</dbReference>
<dbReference type="PROSITE" id="PS00221">
    <property type="entry name" value="MIP"/>
    <property type="match status" value="1"/>
</dbReference>
<dbReference type="Gene3D" id="1.20.1080.10">
    <property type="entry name" value="Glycerol uptake facilitator protein"/>
    <property type="match status" value="1"/>
</dbReference>
<dbReference type="Pfam" id="PF00230">
    <property type="entry name" value="MIP"/>
    <property type="match status" value="1"/>
</dbReference>
<dbReference type="InterPro" id="IPR022357">
    <property type="entry name" value="MIP_CS"/>
</dbReference>
<comment type="subcellular location">
    <subcellularLocation>
        <location evidence="1">Membrane</location>
        <topology evidence="1">Multi-pass membrane protein</topology>
    </subcellularLocation>
</comment>
<dbReference type="NCBIfam" id="TIGR00861">
    <property type="entry name" value="MIP"/>
    <property type="match status" value="1"/>
</dbReference>
<comment type="similarity">
    <text evidence="2 7">Belongs to the MIP/aquaporin (TC 1.A.8) family.</text>
</comment>
<keyword evidence="4 7" id="KW-0812">Transmembrane</keyword>
<proteinExistence type="inferred from homology"/>
<dbReference type="PRINTS" id="PR00783">
    <property type="entry name" value="MINTRINSICP"/>
</dbReference>
<protein>
    <submittedName>
        <fullName evidence="9">Glycerol uptake facilitator protein</fullName>
    </submittedName>
</protein>
<keyword evidence="6 8" id="KW-0472">Membrane</keyword>
<feature type="transmembrane region" description="Helical" evidence="8">
    <location>
        <begin position="13"/>
        <end position="32"/>
    </location>
</feature>
<evidence type="ECO:0000256" key="7">
    <source>
        <dbReference type="RuleBase" id="RU000477"/>
    </source>
</evidence>
<dbReference type="GO" id="GO:0015254">
    <property type="term" value="F:glycerol channel activity"/>
    <property type="evidence" value="ECO:0007669"/>
    <property type="project" value="TreeGrafter"/>
</dbReference>
<keyword evidence="10" id="KW-1185">Reference proteome</keyword>
<dbReference type="Proteomes" id="UP000199068">
    <property type="component" value="Unassembled WGS sequence"/>
</dbReference>
<keyword evidence="5 8" id="KW-1133">Transmembrane helix</keyword>
<evidence type="ECO:0000256" key="5">
    <source>
        <dbReference type="ARBA" id="ARBA00022989"/>
    </source>
</evidence>
<evidence type="ECO:0000313" key="9">
    <source>
        <dbReference type="EMBL" id="SDL51528.1"/>
    </source>
</evidence>
<gene>
    <name evidence="9" type="ORF">SAMN04515677_102223</name>
</gene>
<dbReference type="InterPro" id="IPR000425">
    <property type="entry name" value="MIP"/>
</dbReference>
<dbReference type="CDD" id="cd00333">
    <property type="entry name" value="MIP"/>
    <property type="match status" value="1"/>
</dbReference>
<evidence type="ECO:0000256" key="4">
    <source>
        <dbReference type="ARBA" id="ARBA00022692"/>
    </source>
</evidence>
<dbReference type="InterPro" id="IPR023271">
    <property type="entry name" value="Aquaporin-like"/>
</dbReference>
<evidence type="ECO:0000256" key="3">
    <source>
        <dbReference type="ARBA" id="ARBA00022448"/>
    </source>
</evidence>
<feature type="transmembrane region" description="Helical" evidence="8">
    <location>
        <begin position="168"/>
        <end position="189"/>
    </location>
</feature>
<dbReference type="STRING" id="1121325.SAMN04515677_102223"/>
<dbReference type="SUPFAM" id="SSF81338">
    <property type="entry name" value="Aquaporin-like"/>
    <property type="match status" value="1"/>
</dbReference>
<evidence type="ECO:0000256" key="2">
    <source>
        <dbReference type="ARBA" id="ARBA00006175"/>
    </source>
</evidence>
<dbReference type="PANTHER" id="PTHR43829">
    <property type="entry name" value="AQUAPORIN OR AQUAGLYCEROPORIN RELATED"/>
    <property type="match status" value="1"/>
</dbReference>
<dbReference type="EMBL" id="FNGW01000002">
    <property type="protein sequence ID" value="SDL51528.1"/>
    <property type="molecule type" value="Genomic_DNA"/>
</dbReference>
<sequence>MGEKMNTSFFAELIGTMILVLLGDAVVANVILKKTKGENGGVIAITAGWAFAVAIPVFMFGSISGAHFNPAVTIALASIGSFDWADVPMYLIAQFIGAFIGAALVLVLYYDHFKSTDDKSTKLGVFCTGPAVRNLKLNFITEFVGTFVLMFAILGIGASKLADGISPIAIGILIWGIGLSLGGPTGYAINPARDLGPRLVHFLLPVPQKGDSDWGYALIPVIAPICGAIVAAFTYNMIF</sequence>
<evidence type="ECO:0000256" key="6">
    <source>
        <dbReference type="ARBA" id="ARBA00023136"/>
    </source>
</evidence>